<feature type="signal peptide" evidence="3">
    <location>
        <begin position="1"/>
        <end position="17"/>
    </location>
</feature>
<dbReference type="AlphaFoldDB" id="A0AA41MZ20"/>
<feature type="domain" description="C-type lectin" evidence="4">
    <location>
        <begin position="112"/>
        <end position="212"/>
    </location>
</feature>
<evidence type="ECO:0000313" key="6">
    <source>
        <dbReference type="Proteomes" id="UP001166674"/>
    </source>
</evidence>
<sequence length="212" mass="23384">MKHPLLLALLLLGTVSALHLANDAPSLESPKTETNLVQDPAGSGGQKGESALTEEVIQEEDDKVKASEYQEDFEDEEAVGSGLNALEQDLLCPRQEDTVQIQGDSGCKTCRYLLVRTPKTFNKAQNVCRKCYQGNLVSIHSYNFNSRVHCLANKINQAQIWIGGILKGWWLWKRFCWTDGSLWNFGYWASGQPGNGGGHCVALCTRGEGNEP</sequence>
<keyword evidence="6" id="KW-1185">Reference proteome</keyword>
<dbReference type="InterPro" id="IPR002352">
    <property type="entry name" value="Eosinophil_major_basic"/>
</dbReference>
<keyword evidence="1" id="KW-0430">Lectin</keyword>
<dbReference type="PROSITE" id="PS50041">
    <property type="entry name" value="C_TYPE_LECTIN_2"/>
    <property type="match status" value="1"/>
</dbReference>
<evidence type="ECO:0000259" key="4">
    <source>
        <dbReference type="PROSITE" id="PS50041"/>
    </source>
</evidence>
<keyword evidence="3" id="KW-0732">Signal</keyword>
<accession>A0AA41MZ20</accession>
<proteinExistence type="predicted"/>
<dbReference type="InterPro" id="IPR016186">
    <property type="entry name" value="C-type_lectin-like/link_sf"/>
</dbReference>
<evidence type="ECO:0000256" key="1">
    <source>
        <dbReference type="ARBA" id="ARBA00022734"/>
    </source>
</evidence>
<protein>
    <submittedName>
        <fullName evidence="5">Proteoglycan 3</fullName>
    </submittedName>
</protein>
<reference evidence="5" key="1">
    <citation type="submission" date="2020-03" db="EMBL/GenBank/DDBJ databases">
        <title>Studies in the Genomics of Life Span.</title>
        <authorList>
            <person name="Glass D."/>
        </authorList>
    </citation>
    <scope>NUCLEOTIDE SEQUENCE</scope>
    <source>
        <strain evidence="5">SUZIE</strain>
        <tissue evidence="5">Muscle</tissue>
    </source>
</reference>
<dbReference type="InterPro" id="IPR050111">
    <property type="entry name" value="C-type_lectin/snaclec_domain"/>
</dbReference>
<dbReference type="Proteomes" id="UP001166674">
    <property type="component" value="Unassembled WGS sequence"/>
</dbReference>
<dbReference type="InterPro" id="IPR016187">
    <property type="entry name" value="CTDL_fold"/>
</dbReference>
<dbReference type="PRINTS" id="PR00770">
    <property type="entry name" value="EMAJORBASICP"/>
</dbReference>
<dbReference type="GO" id="GO:0006955">
    <property type="term" value="P:immune response"/>
    <property type="evidence" value="ECO:0007669"/>
    <property type="project" value="InterPro"/>
</dbReference>
<feature type="region of interest" description="Disordered" evidence="2">
    <location>
        <begin position="25"/>
        <end position="55"/>
    </location>
</feature>
<evidence type="ECO:0000256" key="3">
    <source>
        <dbReference type="SAM" id="SignalP"/>
    </source>
</evidence>
<name>A0AA41MZ20_SCICA</name>
<dbReference type="PANTHER" id="PTHR22803">
    <property type="entry name" value="MANNOSE, PHOSPHOLIPASE, LECTIN RECEPTOR RELATED"/>
    <property type="match status" value="1"/>
</dbReference>
<evidence type="ECO:0000313" key="5">
    <source>
        <dbReference type="EMBL" id="MBZ3880586.1"/>
    </source>
</evidence>
<dbReference type="GO" id="GO:0030246">
    <property type="term" value="F:carbohydrate binding"/>
    <property type="evidence" value="ECO:0007669"/>
    <property type="project" value="UniProtKB-KW"/>
</dbReference>
<comment type="caution">
    <text evidence="5">The sequence shown here is derived from an EMBL/GenBank/DDBJ whole genome shotgun (WGS) entry which is preliminary data.</text>
</comment>
<dbReference type="SMART" id="SM00034">
    <property type="entry name" value="CLECT"/>
    <property type="match status" value="1"/>
</dbReference>
<gene>
    <name evidence="5" type="ORF">SUZIE_158680</name>
</gene>
<dbReference type="EMBL" id="JAATJV010373498">
    <property type="protein sequence ID" value="MBZ3880586.1"/>
    <property type="molecule type" value="Genomic_DNA"/>
</dbReference>
<organism evidence="5 6">
    <name type="scientific">Sciurus carolinensis</name>
    <name type="common">Eastern gray squirrel</name>
    <dbReference type="NCBI Taxonomy" id="30640"/>
    <lineage>
        <taxon>Eukaryota</taxon>
        <taxon>Metazoa</taxon>
        <taxon>Chordata</taxon>
        <taxon>Craniata</taxon>
        <taxon>Vertebrata</taxon>
        <taxon>Euteleostomi</taxon>
        <taxon>Mammalia</taxon>
        <taxon>Eutheria</taxon>
        <taxon>Euarchontoglires</taxon>
        <taxon>Glires</taxon>
        <taxon>Rodentia</taxon>
        <taxon>Sciuromorpha</taxon>
        <taxon>Sciuridae</taxon>
        <taxon>Sciurinae</taxon>
        <taxon>Sciurini</taxon>
        <taxon>Sciurus</taxon>
    </lineage>
</organism>
<feature type="chain" id="PRO_5041213684" evidence="3">
    <location>
        <begin position="18"/>
        <end position="212"/>
    </location>
</feature>
<evidence type="ECO:0000256" key="2">
    <source>
        <dbReference type="SAM" id="MobiDB-lite"/>
    </source>
</evidence>
<dbReference type="SUPFAM" id="SSF56436">
    <property type="entry name" value="C-type lectin-like"/>
    <property type="match status" value="1"/>
</dbReference>
<dbReference type="Pfam" id="PF00059">
    <property type="entry name" value="Lectin_C"/>
    <property type="match status" value="1"/>
</dbReference>
<dbReference type="InterPro" id="IPR001304">
    <property type="entry name" value="C-type_lectin-like"/>
</dbReference>
<dbReference type="Gene3D" id="3.10.100.10">
    <property type="entry name" value="Mannose-Binding Protein A, subunit A"/>
    <property type="match status" value="1"/>
</dbReference>